<name>A0A2P2PXU5_RHIMU</name>
<sequence length="43" mass="5176">MSKFCCNIRSHLRYYFNHHFPIELHSVAPEILDFQSSKPIRRG</sequence>
<reference evidence="1" key="1">
    <citation type="submission" date="2018-02" db="EMBL/GenBank/DDBJ databases">
        <title>Rhizophora mucronata_Transcriptome.</title>
        <authorList>
            <person name="Meera S.P."/>
            <person name="Sreeshan A."/>
            <person name="Augustine A."/>
        </authorList>
    </citation>
    <scope>NUCLEOTIDE SEQUENCE</scope>
    <source>
        <tissue evidence="1">Leaf</tissue>
    </source>
</reference>
<evidence type="ECO:0000313" key="1">
    <source>
        <dbReference type="EMBL" id="MBX59520.1"/>
    </source>
</evidence>
<dbReference type="EMBL" id="GGEC01079036">
    <property type="protein sequence ID" value="MBX59520.1"/>
    <property type="molecule type" value="Transcribed_RNA"/>
</dbReference>
<dbReference type="AlphaFoldDB" id="A0A2P2PXU5"/>
<protein>
    <submittedName>
        <fullName evidence="1">Uncharacterized protein</fullName>
    </submittedName>
</protein>
<organism evidence="1">
    <name type="scientific">Rhizophora mucronata</name>
    <name type="common">Asiatic mangrove</name>
    <dbReference type="NCBI Taxonomy" id="61149"/>
    <lineage>
        <taxon>Eukaryota</taxon>
        <taxon>Viridiplantae</taxon>
        <taxon>Streptophyta</taxon>
        <taxon>Embryophyta</taxon>
        <taxon>Tracheophyta</taxon>
        <taxon>Spermatophyta</taxon>
        <taxon>Magnoliopsida</taxon>
        <taxon>eudicotyledons</taxon>
        <taxon>Gunneridae</taxon>
        <taxon>Pentapetalae</taxon>
        <taxon>rosids</taxon>
        <taxon>fabids</taxon>
        <taxon>Malpighiales</taxon>
        <taxon>Rhizophoraceae</taxon>
        <taxon>Rhizophora</taxon>
    </lineage>
</organism>
<proteinExistence type="predicted"/>
<accession>A0A2P2PXU5</accession>